<dbReference type="RefSeq" id="WP_172455646.1">
    <property type="nucleotide sequence ID" value="NZ_CP016808.1"/>
</dbReference>
<evidence type="ECO:0000256" key="5">
    <source>
        <dbReference type="ARBA" id="ARBA00021108"/>
    </source>
</evidence>
<comment type="pathway">
    <text evidence="2 9">Cofactor biosynthesis; molybdopterin biosynthesis.</text>
</comment>
<evidence type="ECO:0000256" key="8">
    <source>
        <dbReference type="ARBA" id="ARBA00047317"/>
    </source>
</evidence>
<feature type="domain" description="MoaB/Mog" evidence="10">
    <location>
        <begin position="216"/>
        <end position="354"/>
    </location>
</feature>
<name>A0A1B2DPI0_9BACL</name>
<evidence type="ECO:0000259" key="10">
    <source>
        <dbReference type="SMART" id="SM00852"/>
    </source>
</evidence>
<dbReference type="EMBL" id="CP016808">
    <property type="protein sequence ID" value="ANY69616.1"/>
    <property type="molecule type" value="Genomic_DNA"/>
</dbReference>
<comment type="cofactor">
    <cofactor evidence="9">
        <name>Mg(2+)</name>
        <dbReference type="ChEBI" id="CHEBI:18420"/>
    </cofactor>
</comment>
<gene>
    <name evidence="11" type="ORF">BBD42_26375</name>
</gene>
<dbReference type="Pfam" id="PF03453">
    <property type="entry name" value="MoeA_N"/>
    <property type="match status" value="1"/>
</dbReference>
<dbReference type="InterPro" id="IPR036688">
    <property type="entry name" value="MoeA_C_domain_IV_sf"/>
</dbReference>
<dbReference type="InterPro" id="IPR036135">
    <property type="entry name" value="MoeA_linker/N_sf"/>
</dbReference>
<evidence type="ECO:0000256" key="1">
    <source>
        <dbReference type="ARBA" id="ARBA00002901"/>
    </source>
</evidence>
<dbReference type="Gene3D" id="2.170.190.11">
    <property type="entry name" value="Molybdopterin biosynthesis moea protein, domain 3"/>
    <property type="match status" value="1"/>
</dbReference>
<dbReference type="EC" id="2.10.1.1" evidence="4 9"/>
<dbReference type="GO" id="GO:0061599">
    <property type="term" value="F:molybdopterin molybdotransferase activity"/>
    <property type="evidence" value="ECO:0007669"/>
    <property type="project" value="UniProtKB-UniRule"/>
</dbReference>
<dbReference type="Gene3D" id="2.40.340.10">
    <property type="entry name" value="MoeA, C-terminal, domain IV"/>
    <property type="match status" value="1"/>
</dbReference>
<comment type="function">
    <text evidence="1 9">Catalyzes the insertion of molybdate into adenylated molybdopterin with the concomitant release of AMP.</text>
</comment>
<keyword evidence="7 9" id="KW-0501">Molybdenum cofactor biosynthesis</keyword>
<dbReference type="CDD" id="cd00887">
    <property type="entry name" value="MoeA"/>
    <property type="match status" value="1"/>
</dbReference>
<evidence type="ECO:0000256" key="7">
    <source>
        <dbReference type="ARBA" id="ARBA00023150"/>
    </source>
</evidence>
<dbReference type="InterPro" id="IPR005110">
    <property type="entry name" value="MoeA_linker/N"/>
</dbReference>
<dbReference type="UniPathway" id="UPA00344"/>
<dbReference type="GO" id="GO:0006777">
    <property type="term" value="P:Mo-molybdopterin cofactor biosynthetic process"/>
    <property type="evidence" value="ECO:0007669"/>
    <property type="project" value="UniProtKB-UniRule"/>
</dbReference>
<evidence type="ECO:0000256" key="3">
    <source>
        <dbReference type="ARBA" id="ARBA00010763"/>
    </source>
</evidence>
<dbReference type="InterPro" id="IPR005111">
    <property type="entry name" value="MoeA_C_domain_IV"/>
</dbReference>
<keyword evidence="9" id="KW-0808">Transferase</keyword>
<dbReference type="PANTHER" id="PTHR10192">
    <property type="entry name" value="MOLYBDOPTERIN BIOSYNTHESIS PROTEIN"/>
    <property type="match status" value="1"/>
</dbReference>
<dbReference type="Pfam" id="PF00994">
    <property type="entry name" value="MoCF_biosynth"/>
    <property type="match status" value="1"/>
</dbReference>
<reference evidence="11" key="1">
    <citation type="submission" date="2016-08" db="EMBL/GenBank/DDBJ databases">
        <title>Complete Genome Seqeunce of Paenibacillus sp. BIHB 4019 from tea rhizoplane.</title>
        <authorList>
            <person name="Thakur R."/>
            <person name="Swarnkar M.K."/>
            <person name="Gulati A."/>
        </authorList>
    </citation>
    <scope>NUCLEOTIDE SEQUENCE [LARGE SCALE GENOMIC DNA]</scope>
    <source>
        <strain evidence="11">BIHB4019</strain>
    </source>
</reference>
<protein>
    <recommendedName>
        <fullName evidence="5 9">Molybdopterin molybdenumtransferase</fullName>
        <ecNumber evidence="4 9">2.10.1.1</ecNumber>
    </recommendedName>
</protein>
<evidence type="ECO:0000256" key="4">
    <source>
        <dbReference type="ARBA" id="ARBA00013269"/>
    </source>
</evidence>
<dbReference type="SUPFAM" id="SSF53218">
    <property type="entry name" value="Molybdenum cofactor biosynthesis proteins"/>
    <property type="match status" value="1"/>
</dbReference>
<dbReference type="Gene3D" id="3.90.105.10">
    <property type="entry name" value="Molybdopterin biosynthesis moea protein, domain 2"/>
    <property type="match status" value="1"/>
</dbReference>
<dbReference type="SUPFAM" id="SSF63882">
    <property type="entry name" value="MoeA N-terminal region -like"/>
    <property type="match status" value="1"/>
</dbReference>
<organism evidence="11">
    <name type="scientific">Paenibacillus sp. BIHB 4019</name>
    <dbReference type="NCBI Taxonomy" id="1870819"/>
    <lineage>
        <taxon>Bacteria</taxon>
        <taxon>Bacillati</taxon>
        <taxon>Bacillota</taxon>
        <taxon>Bacilli</taxon>
        <taxon>Bacillales</taxon>
        <taxon>Paenibacillaceae</taxon>
        <taxon>Paenibacillus</taxon>
    </lineage>
</organism>
<evidence type="ECO:0000313" key="11">
    <source>
        <dbReference type="EMBL" id="ANY69616.1"/>
    </source>
</evidence>
<keyword evidence="9" id="KW-0479">Metal-binding</keyword>
<proteinExistence type="inferred from homology"/>
<dbReference type="GO" id="GO:0046872">
    <property type="term" value="F:metal ion binding"/>
    <property type="evidence" value="ECO:0007669"/>
    <property type="project" value="UniProtKB-UniRule"/>
</dbReference>
<sequence>MAVARVDRVHIKKGFSVDEAVRCLLEHTLPGKVEQVLLQKAAQRVLAEDFYSPFQMPPFRRAAMDGYALHAAFTQTASPGNPIRLIVTGEVQAGAGEIAWHTGSGSRPLINEQLTAVRIFTGAPVPNGFDAVIRQEEIQSPPSLHGQQSDAATWGMSQIQINQPVQLGKNIAEAGEDIAENSLVIKKGTMLGSKEMAILASFGQEHASVVAQPVVAVIPVGDELLLPGQPLQPNRIYDANGFAVEAFLQEQGASVIRSLPIKDDAKVIAMAIKLAAEQADLVITTGGISVGDYDCVAHAADCLGFEPLFTKVMMRPGPHSSAFINQGKLLISLSGNPGACYTGLVLLVKPIVKHGMGLDGSEAEWKQAILMDDVDKPSPYPRYIRAFVWMEQGEWRVRPLPNDKSGNIAAFAGANALAAIPSEGLQAGRQAAFLSLT</sequence>
<dbReference type="InterPro" id="IPR001453">
    <property type="entry name" value="MoaB/Mog_dom"/>
</dbReference>
<evidence type="ECO:0000256" key="9">
    <source>
        <dbReference type="RuleBase" id="RU365090"/>
    </source>
</evidence>
<dbReference type="SMART" id="SM00852">
    <property type="entry name" value="MoCF_biosynth"/>
    <property type="match status" value="1"/>
</dbReference>
<comment type="catalytic activity">
    <reaction evidence="8">
        <text>adenylyl-molybdopterin + molybdate = Mo-molybdopterin + AMP + H(+)</text>
        <dbReference type="Rhea" id="RHEA:35047"/>
        <dbReference type="ChEBI" id="CHEBI:15378"/>
        <dbReference type="ChEBI" id="CHEBI:36264"/>
        <dbReference type="ChEBI" id="CHEBI:62727"/>
        <dbReference type="ChEBI" id="CHEBI:71302"/>
        <dbReference type="ChEBI" id="CHEBI:456215"/>
        <dbReference type="EC" id="2.10.1.1"/>
    </reaction>
</comment>
<evidence type="ECO:0000256" key="2">
    <source>
        <dbReference type="ARBA" id="ARBA00005046"/>
    </source>
</evidence>
<comment type="similarity">
    <text evidence="3 9">Belongs to the MoeA family.</text>
</comment>
<keyword evidence="9" id="KW-0460">Magnesium</keyword>
<accession>A0A1B2DPI0</accession>
<dbReference type="Gene3D" id="3.40.980.10">
    <property type="entry name" value="MoaB/Mog-like domain"/>
    <property type="match status" value="1"/>
</dbReference>
<dbReference type="InterPro" id="IPR036425">
    <property type="entry name" value="MoaB/Mog-like_dom_sf"/>
</dbReference>
<dbReference type="GO" id="GO:0005829">
    <property type="term" value="C:cytosol"/>
    <property type="evidence" value="ECO:0007669"/>
    <property type="project" value="TreeGrafter"/>
</dbReference>
<dbReference type="SUPFAM" id="SSF63867">
    <property type="entry name" value="MoeA C-terminal domain-like"/>
    <property type="match status" value="1"/>
</dbReference>
<dbReference type="Pfam" id="PF03454">
    <property type="entry name" value="MoeA_C"/>
    <property type="match status" value="1"/>
</dbReference>
<keyword evidence="6 9" id="KW-0500">Molybdenum</keyword>
<evidence type="ECO:0000256" key="6">
    <source>
        <dbReference type="ARBA" id="ARBA00022505"/>
    </source>
</evidence>
<dbReference type="InterPro" id="IPR038987">
    <property type="entry name" value="MoeA-like"/>
</dbReference>
<dbReference type="PANTHER" id="PTHR10192:SF5">
    <property type="entry name" value="GEPHYRIN"/>
    <property type="match status" value="1"/>
</dbReference>
<dbReference type="AlphaFoldDB" id="A0A1B2DPI0"/>